<reference evidence="2" key="4">
    <citation type="submission" date="2019-03" db="UniProtKB">
        <authorList>
            <consortium name="EnsemblPlants"/>
        </authorList>
    </citation>
    <scope>IDENTIFICATION</scope>
</reference>
<keyword evidence="1" id="KW-0812">Transmembrane</keyword>
<evidence type="ECO:0000313" key="2">
    <source>
        <dbReference type="EnsemblPlants" id="AET7Gv21052600.26"/>
    </source>
</evidence>
<dbReference type="EnsemblPlants" id="AET7Gv21052600.26">
    <property type="protein sequence ID" value="AET7Gv21052600.26"/>
    <property type="gene ID" value="AET7Gv21052600"/>
</dbReference>
<organism evidence="2 3">
    <name type="scientific">Aegilops tauschii subsp. strangulata</name>
    <name type="common">Goatgrass</name>
    <dbReference type="NCBI Taxonomy" id="200361"/>
    <lineage>
        <taxon>Eukaryota</taxon>
        <taxon>Viridiplantae</taxon>
        <taxon>Streptophyta</taxon>
        <taxon>Embryophyta</taxon>
        <taxon>Tracheophyta</taxon>
        <taxon>Spermatophyta</taxon>
        <taxon>Magnoliopsida</taxon>
        <taxon>Liliopsida</taxon>
        <taxon>Poales</taxon>
        <taxon>Poaceae</taxon>
        <taxon>BOP clade</taxon>
        <taxon>Pooideae</taxon>
        <taxon>Triticodae</taxon>
        <taxon>Triticeae</taxon>
        <taxon>Triticinae</taxon>
        <taxon>Aegilops</taxon>
    </lineage>
</organism>
<evidence type="ECO:0000256" key="1">
    <source>
        <dbReference type="SAM" id="Phobius"/>
    </source>
</evidence>
<proteinExistence type="predicted"/>
<name>A0A453SSE5_AEGTS</name>
<feature type="transmembrane region" description="Helical" evidence="1">
    <location>
        <begin position="7"/>
        <end position="32"/>
    </location>
</feature>
<reference evidence="2" key="3">
    <citation type="journal article" date="2017" name="Nature">
        <title>Genome sequence of the progenitor of the wheat D genome Aegilops tauschii.</title>
        <authorList>
            <person name="Luo M.C."/>
            <person name="Gu Y.Q."/>
            <person name="Puiu D."/>
            <person name="Wang H."/>
            <person name="Twardziok S.O."/>
            <person name="Deal K.R."/>
            <person name="Huo N."/>
            <person name="Zhu T."/>
            <person name="Wang L."/>
            <person name="Wang Y."/>
            <person name="McGuire P.E."/>
            <person name="Liu S."/>
            <person name="Long H."/>
            <person name="Ramasamy R.K."/>
            <person name="Rodriguez J.C."/>
            <person name="Van S.L."/>
            <person name="Yuan L."/>
            <person name="Wang Z."/>
            <person name="Xia Z."/>
            <person name="Xiao L."/>
            <person name="Anderson O.D."/>
            <person name="Ouyang S."/>
            <person name="Liang Y."/>
            <person name="Zimin A.V."/>
            <person name="Pertea G."/>
            <person name="Qi P."/>
            <person name="Bennetzen J.L."/>
            <person name="Dai X."/>
            <person name="Dawson M.W."/>
            <person name="Muller H.G."/>
            <person name="Kugler K."/>
            <person name="Rivarola-Duarte L."/>
            <person name="Spannagl M."/>
            <person name="Mayer K.F.X."/>
            <person name="Lu F.H."/>
            <person name="Bevan M.W."/>
            <person name="Leroy P."/>
            <person name="Li P."/>
            <person name="You F.M."/>
            <person name="Sun Q."/>
            <person name="Liu Z."/>
            <person name="Lyons E."/>
            <person name="Wicker T."/>
            <person name="Salzberg S.L."/>
            <person name="Devos K.M."/>
            <person name="Dvorak J."/>
        </authorList>
    </citation>
    <scope>NUCLEOTIDE SEQUENCE [LARGE SCALE GENOMIC DNA]</scope>
    <source>
        <strain evidence="2">cv. AL8/78</strain>
    </source>
</reference>
<evidence type="ECO:0000313" key="3">
    <source>
        <dbReference type="Proteomes" id="UP000015105"/>
    </source>
</evidence>
<dbReference type="Gramene" id="AET7Gv21052600.26">
    <property type="protein sequence ID" value="AET7Gv21052600.26"/>
    <property type="gene ID" value="AET7Gv21052600"/>
</dbReference>
<reference evidence="3" key="2">
    <citation type="journal article" date="2017" name="Nat. Plants">
        <title>The Aegilops tauschii genome reveals multiple impacts of transposons.</title>
        <authorList>
            <person name="Zhao G."/>
            <person name="Zou C."/>
            <person name="Li K."/>
            <person name="Wang K."/>
            <person name="Li T."/>
            <person name="Gao L."/>
            <person name="Zhang X."/>
            <person name="Wang H."/>
            <person name="Yang Z."/>
            <person name="Liu X."/>
            <person name="Jiang W."/>
            <person name="Mao L."/>
            <person name="Kong X."/>
            <person name="Jiao Y."/>
            <person name="Jia J."/>
        </authorList>
    </citation>
    <scope>NUCLEOTIDE SEQUENCE [LARGE SCALE GENOMIC DNA]</scope>
    <source>
        <strain evidence="3">cv. AL8/78</strain>
    </source>
</reference>
<dbReference type="AlphaFoldDB" id="A0A453SSE5"/>
<protein>
    <submittedName>
        <fullName evidence="2">Uncharacterized protein</fullName>
    </submittedName>
</protein>
<accession>A0A453SSE5</accession>
<reference evidence="3" key="1">
    <citation type="journal article" date="2014" name="Science">
        <title>Ancient hybridizations among the ancestral genomes of bread wheat.</title>
        <authorList>
            <consortium name="International Wheat Genome Sequencing Consortium,"/>
            <person name="Marcussen T."/>
            <person name="Sandve S.R."/>
            <person name="Heier L."/>
            <person name="Spannagl M."/>
            <person name="Pfeifer M."/>
            <person name="Jakobsen K.S."/>
            <person name="Wulff B.B."/>
            <person name="Steuernagel B."/>
            <person name="Mayer K.F."/>
            <person name="Olsen O.A."/>
        </authorList>
    </citation>
    <scope>NUCLEOTIDE SEQUENCE [LARGE SCALE GENOMIC DNA]</scope>
    <source>
        <strain evidence="3">cv. AL8/78</strain>
    </source>
</reference>
<sequence>MRTKMYALLYFSFLFIILVLLLFVFDIFFVYLQADNFLVNLSREVSLRLQGCGLQGRTITLKR</sequence>
<keyword evidence="3" id="KW-1185">Reference proteome</keyword>
<keyword evidence="1" id="KW-0472">Membrane</keyword>
<reference evidence="2" key="5">
    <citation type="journal article" date="2021" name="G3 (Bethesda)">
        <title>Aegilops tauschii genome assembly Aet v5.0 features greater sequence contiguity and improved annotation.</title>
        <authorList>
            <person name="Wang L."/>
            <person name="Zhu T."/>
            <person name="Rodriguez J.C."/>
            <person name="Deal K.R."/>
            <person name="Dubcovsky J."/>
            <person name="McGuire P.E."/>
            <person name="Lux T."/>
            <person name="Spannagl M."/>
            <person name="Mayer K.F.X."/>
            <person name="Baldrich P."/>
            <person name="Meyers B.C."/>
            <person name="Huo N."/>
            <person name="Gu Y.Q."/>
            <person name="Zhou H."/>
            <person name="Devos K.M."/>
            <person name="Bennetzen J.L."/>
            <person name="Unver T."/>
            <person name="Budak H."/>
            <person name="Gulick P.J."/>
            <person name="Galiba G."/>
            <person name="Kalapos B."/>
            <person name="Nelson D.R."/>
            <person name="Li P."/>
            <person name="You F.M."/>
            <person name="Luo M.C."/>
            <person name="Dvorak J."/>
        </authorList>
    </citation>
    <scope>NUCLEOTIDE SEQUENCE [LARGE SCALE GENOMIC DNA]</scope>
    <source>
        <strain evidence="2">cv. AL8/78</strain>
    </source>
</reference>
<dbReference type="Proteomes" id="UP000015105">
    <property type="component" value="Chromosome 7D"/>
</dbReference>
<keyword evidence="1" id="KW-1133">Transmembrane helix</keyword>